<dbReference type="AlphaFoldDB" id="A0A9W9A4M3"/>
<name>A0A9W9A4M3_9AGAR</name>
<dbReference type="Proteomes" id="UP001150266">
    <property type="component" value="Unassembled WGS sequence"/>
</dbReference>
<organism evidence="2 3">
    <name type="scientific">Lentinula aciculospora</name>
    <dbReference type="NCBI Taxonomy" id="153920"/>
    <lineage>
        <taxon>Eukaryota</taxon>
        <taxon>Fungi</taxon>
        <taxon>Dikarya</taxon>
        <taxon>Basidiomycota</taxon>
        <taxon>Agaricomycotina</taxon>
        <taxon>Agaricomycetes</taxon>
        <taxon>Agaricomycetidae</taxon>
        <taxon>Agaricales</taxon>
        <taxon>Marasmiineae</taxon>
        <taxon>Omphalotaceae</taxon>
        <taxon>Lentinula</taxon>
    </lineage>
</organism>
<feature type="region of interest" description="Disordered" evidence="1">
    <location>
        <begin position="197"/>
        <end position="222"/>
    </location>
</feature>
<feature type="compositionally biased region" description="Basic and acidic residues" evidence="1">
    <location>
        <begin position="197"/>
        <end position="212"/>
    </location>
</feature>
<comment type="caution">
    <text evidence="2">The sequence shown here is derived from an EMBL/GenBank/DDBJ whole genome shotgun (WGS) entry which is preliminary data.</text>
</comment>
<proteinExistence type="predicted"/>
<evidence type="ECO:0000256" key="1">
    <source>
        <dbReference type="SAM" id="MobiDB-lite"/>
    </source>
</evidence>
<reference evidence="2" key="1">
    <citation type="submission" date="2022-08" db="EMBL/GenBank/DDBJ databases">
        <title>A Global Phylogenomic Analysis of the Shiitake Genus Lentinula.</title>
        <authorList>
            <consortium name="DOE Joint Genome Institute"/>
            <person name="Sierra-Patev S."/>
            <person name="Min B."/>
            <person name="Naranjo-Ortiz M."/>
            <person name="Looney B."/>
            <person name="Konkel Z."/>
            <person name="Slot J.C."/>
            <person name="Sakamoto Y."/>
            <person name="Steenwyk J.L."/>
            <person name="Rokas A."/>
            <person name="Carro J."/>
            <person name="Camarero S."/>
            <person name="Ferreira P."/>
            <person name="Molpeceres G."/>
            <person name="Ruiz-Duenas F.J."/>
            <person name="Serrano A."/>
            <person name="Henrissat B."/>
            <person name="Drula E."/>
            <person name="Hughes K.W."/>
            <person name="Mata J.L."/>
            <person name="Ishikawa N.K."/>
            <person name="Vargas-Isla R."/>
            <person name="Ushijima S."/>
            <person name="Smith C.A."/>
            <person name="Ahrendt S."/>
            <person name="Andreopoulos W."/>
            <person name="He G."/>
            <person name="Labutti K."/>
            <person name="Lipzen A."/>
            <person name="Ng V."/>
            <person name="Riley R."/>
            <person name="Sandor L."/>
            <person name="Barry K."/>
            <person name="Martinez A.T."/>
            <person name="Xiao Y."/>
            <person name="Gibbons J.G."/>
            <person name="Terashima K."/>
            <person name="Grigoriev I.V."/>
            <person name="Hibbett D.S."/>
        </authorList>
    </citation>
    <scope>NUCLEOTIDE SEQUENCE</scope>
    <source>
        <strain evidence="2">JLM2183</strain>
    </source>
</reference>
<feature type="compositionally biased region" description="Polar residues" evidence="1">
    <location>
        <begin position="267"/>
        <end position="295"/>
    </location>
</feature>
<dbReference type="EMBL" id="JAOTPV010000016">
    <property type="protein sequence ID" value="KAJ4474456.1"/>
    <property type="molecule type" value="Genomic_DNA"/>
</dbReference>
<feature type="region of interest" description="Disordered" evidence="1">
    <location>
        <begin position="240"/>
        <end position="304"/>
    </location>
</feature>
<evidence type="ECO:0000313" key="2">
    <source>
        <dbReference type="EMBL" id="KAJ4474456.1"/>
    </source>
</evidence>
<sequence length="378" mass="41829">MASSGEFPPSINSVKTLNYRAKCKTDPLASYASLTLSIMKCYKSYSNDDRLIIGNVVMFGVTKIERNSKFDEGELKMLTAIEEAICYSKEKVPGLSSEVSLWASHLNRIMRNETLKPTLEVGLGASSQPQSSRVIFNQCTVSVAQGNVHNTTSNDNSVRSNYNNRTALCHRSDYCPPATTDTITTLPIPYIQFSHKRGVEEHKAQDSTEEARAASTDNNDGTSWAVGSFVSTTFPQTTRLEGTSCFHPSRNKGYRSEPGLQRHSTESECQASVTRPSQSPRTNSNQSSTLNTHNISLSSLESEEKGELFPRRLSRVPAFLCSTNIVKPTLSDTAIAPAFGVFIRTQPEVTIEPMKKRQRQSKPRTYASWDGSKLLSVF</sequence>
<protein>
    <submittedName>
        <fullName evidence="2">Uncharacterized protein</fullName>
    </submittedName>
</protein>
<accession>A0A9W9A4M3</accession>
<gene>
    <name evidence="2" type="ORF">J3R30DRAFT_3707372</name>
</gene>
<keyword evidence="3" id="KW-1185">Reference proteome</keyword>
<evidence type="ECO:0000313" key="3">
    <source>
        <dbReference type="Proteomes" id="UP001150266"/>
    </source>
</evidence>